<comment type="caution">
    <text evidence="1">The sequence shown here is derived from an EMBL/GenBank/DDBJ whole genome shotgun (WGS) entry which is preliminary data.</text>
</comment>
<proteinExistence type="predicted"/>
<dbReference type="EMBL" id="RBNL01001237">
    <property type="protein sequence ID" value="RML91918.1"/>
    <property type="molecule type" value="Genomic_DNA"/>
</dbReference>
<reference evidence="1 2" key="1">
    <citation type="submission" date="2018-08" db="EMBL/GenBank/DDBJ databases">
        <title>Recombination of ecologically and evolutionarily significant loci maintains genetic cohesion in the Pseudomonas syringae species complex.</title>
        <authorList>
            <person name="Dillon M."/>
            <person name="Thakur S."/>
            <person name="Almeida R.N.D."/>
            <person name="Weir B.S."/>
            <person name="Guttman D.S."/>
        </authorList>
    </citation>
    <scope>NUCLEOTIDE SEQUENCE [LARGE SCALE GENOMIC DNA]</scope>
    <source>
        <strain evidence="1 2">88_10</strain>
    </source>
</reference>
<gene>
    <name evidence="1" type="ORF">APX70_06978</name>
</gene>
<protein>
    <submittedName>
        <fullName evidence="1">Uncharacterized protein</fullName>
    </submittedName>
</protein>
<dbReference type="Proteomes" id="UP000282378">
    <property type="component" value="Unassembled WGS sequence"/>
</dbReference>
<dbReference type="AlphaFoldDB" id="A0A3M2ZVH8"/>
<evidence type="ECO:0000313" key="1">
    <source>
        <dbReference type="EMBL" id="RML91918.1"/>
    </source>
</evidence>
<name>A0A3M2ZVH8_PSEYM</name>
<accession>A0A3M2ZVH8</accession>
<feature type="non-terminal residue" evidence="1">
    <location>
        <position position="70"/>
    </location>
</feature>
<organism evidence="1 2">
    <name type="scientific">Pseudomonas syringae pv. maculicola</name>
    <dbReference type="NCBI Taxonomy" id="59511"/>
    <lineage>
        <taxon>Bacteria</taxon>
        <taxon>Pseudomonadati</taxon>
        <taxon>Pseudomonadota</taxon>
        <taxon>Gammaproteobacteria</taxon>
        <taxon>Pseudomonadales</taxon>
        <taxon>Pseudomonadaceae</taxon>
        <taxon>Pseudomonas</taxon>
    </lineage>
</organism>
<sequence>MNFQSRLRQPRNSATVPAHNMHWTYRTMNSRKTLAIALTAWISIQVTPDGFANERNGYGPNTVVLSTVAS</sequence>
<evidence type="ECO:0000313" key="2">
    <source>
        <dbReference type="Proteomes" id="UP000282378"/>
    </source>
</evidence>